<dbReference type="Gene3D" id="1.20.1070.10">
    <property type="entry name" value="Rhodopsin 7-helix transmembrane proteins"/>
    <property type="match status" value="1"/>
</dbReference>
<evidence type="ECO:0000259" key="11">
    <source>
        <dbReference type="PROSITE" id="PS50262"/>
    </source>
</evidence>
<dbReference type="InterPro" id="IPR000276">
    <property type="entry name" value="GPCR_Rhodpsn"/>
</dbReference>
<feature type="transmembrane region" description="Helical" evidence="10">
    <location>
        <begin position="71"/>
        <end position="96"/>
    </location>
</feature>
<dbReference type="FunFam" id="1.20.1070.10:FF:000140">
    <property type="entry name" value="Mas-related G-protein coupled receptor member X2"/>
    <property type="match status" value="1"/>
</dbReference>
<reference evidence="13 14" key="1">
    <citation type="submission" date="2025-04" db="UniProtKB">
        <authorList>
            <consortium name="RefSeq"/>
        </authorList>
    </citation>
    <scope>IDENTIFICATION</scope>
</reference>
<feature type="transmembrane region" description="Helical" evidence="10">
    <location>
        <begin position="117"/>
        <end position="143"/>
    </location>
</feature>
<evidence type="ECO:0000256" key="7">
    <source>
        <dbReference type="ARBA" id="ARBA00023224"/>
    </source>
</evidence>
<dbReference type="GO" id="GO:0005886">
    <property type="term" value="C:plasma membrane"/>
    <property type="evidence" value="ECO:0007669"/>
    <property type="project" value="UniProtKB-SubCell"/>
</dbReference>
<dbReference type="RefSeq" id="XP_008050740.1">
    <property type="nucleotide sequence ID" value="XM_008052549.1"/>
</dbReference>
<protein>
    <submittedName>
        <fullName evidence="13 14">Mas-related G-protein coupled receptor member X2-like</fullName>
    </submittedName>
</protein>
<comment type="subcellular location">
    <subcellularLocation>
        <location evidence="1">Cell membrane</location>
        <topology evidence="1">Multi-pass membrane protein</topology>
    </subcellularLocation>
</comment>
<evidence type="ECO:0000256" key="4">
    <source>
        <dbReference type="ARBA" id="ARBA00023040"/>
    </source>
</evidence>
<organism evidence="12 13">
    <name type="scientific">Carlito syrichta</name>
    <name type="common">Philippine tarsier</name>
    <name type="synonym">Tarsius syrichta</name>
    <dbReference type="NCBI Taxonomy" id="1868482"/>
    <lineage>
        <taxon>Eukaryota</taxon>
        <taxon>Metazoa</taxon>
        <taxon>Chordata</taxon>
        <taxon>Craniata</taxon>
        <taxon>Vertebrata</taxon>
        <taxon>Euteleostomi</taxon>
        <taxon>Mammalia</taxon>
        <taxon>Eutheria</taxon>
        <taxon>Euarchontoglires</taxon>
        <taxon>Primates</taxon>
        <taxon>Haplorrhini</taxon>
        <taxon>Tarsiiformes</taxon>
        <taxon>Tarsiidae</taxon>
        <taxon>Carlito</taxon>
    </lineage>
</organism>
<feature type="transmembrane region" description="Helical" evidence="10">
    <location>
        <begin position="163"/>
        <end position="182"/>
    </location>
</feature>
<dbReference type="InterPro" id="IPR026234">
    <property type="entry name" value="MRGPCRFAMILY"/>
</dbReference>
<evidence type="ECO:0000313" key="13">
    <source>
        <dbReference type="RefSeq" id="XP_008050739.1"/>
    </source>
</evidence>
<proteinExistence type="inferred from homology"/>
<dbReference type="GeneID" id="103254456"/>
<feature type="transmembrane region" description="Helical" evidence="10">
    <location>
        <begin position="6"/>
        <end position="30"/>
    </location>
</feature>
<dbReference type="PRINTS" id="PR02108">
    <property type="entry name" value="MRGPCRFAMILY"/>
</dbReference>
<evidence type="ECO:0000256" key="5">
    <source>
        <dbReference type="ARBA" id="ARBA00023136"/>
    </source>
</evidence>
<name>A0A1U7SSA4_CARSF</name>
<evidence type="ECO:0000313" key="14">
    <source>
        <dbReference type="RefSeq" id="XP_008050740.1"/>
    </source>
</evidence>
<feature type="region of interest" description="Disordered" evidence="9">
    <location>
        <begin position="280"/>
        <end position="299"/>
    </location>
</feature>
<dbReference type="KEGG" id="csyr:103254456"/>
<keyword evidence="5 10" id="KW-0472">Membrane</keyword>
<evidence type="ECO:0000256" key="2">
    <source>
        <dbReference type="ARBA" id="ARBA00022692"/>
    </source>
</evidence>
<dbReference type="OrthoDB" id="9535517at2759"/>
<dbReference type="InterPro" id="IPR017452">
    <property type="entry name" value="GPCR_Rhodpsn_7TM"/>
</dbReference>
<evidence type="ECO:0000256" key="6">
    <source>
        <dbReference type="ARBA" id="ARBA00023170"/>
    </source>
</evidence>
<evidence type="ECO:0000256" key="1">
    <source>
        <dbReference type="ARBA" id="ARBA00004651"/>
    </source>
</evidence>
<feature type="transmembrane region" description="Helical" evidence="10">
    <location>
        <begin position="194"/>
        <end position="221"/>
    </location>
</feature>
<dbReference type="GeneID" id="103254457"/>
<keyword evidence="7 8" id="KW-0807">Transducer</keyword>
<keyword evidence="2 8" id="KW-0812">Transmembrane</keyword>
<dbReference type="PANTHER" id="PTHR11334:SF34">
    <property type="entry name" value="MAS-RELATED G-PROTEIN COUPLED RECEPTOR MEMBER X3"/>
    <property type="match status" value="1"/>
</dbReference>
<feature type="compositionally biased region" description="Basic and acidic residues" evidence="9">
    <location>
        <begin position="290"/>
        <end position="299"/>
    </location>
</feature>
<evidence type="ECO:0000256" key="9">
    <source>
        <dbReference type="SAM" id="MobiDB-lite"/>
    </source>
</evidence>
<dbReference type="PANTHER" id="PTHR11334">
    <property type="entry name" value="MAS-RELATED G-PROTEIN COUPLED RECEPTOR"/>
    <property type="match status" value="1"/>
</dbReference>
<feature type="non-terminal residue" evidence="13">
    <location>
        <position position="1"/>
    </location>
</feature>
<dbReference type="AlphaFoldDB" id="A0A1U7SSA4"/>
<keyword evidence="6 8" id="KW-0675">Receptor</keyword>
<dbReference type="PROSITE" id="PS50262">
    <property type="entry name" value="G_PROTEIN_RECEP_F1_2"/>
    <property type="match status" value="1"/>
</dbReference>
<dbReference type="Proteomes" id="UP000189704">
    <property type="component" value="Unplaced"/>
</dbReference>
<dbReference type="RefSeq" id="XP_008050739.1">
    <property type="nucleotide sequence ID" value="XM_008052548.1"/>
</dbReference>
<feature type="transmembrane region" description="Helical" evidence="10">
    <location>
        <begin position="42"/>
        <end position="59"/>
    </location>
</feature>
<dbReference type="SUPFAM" id="SSF81321">
    <property type="entry name" value="Family A G protein-coupled receptor-like"/>
    <property type="match status" value="1"/>
</dbReference>
<dbReference type="PRINTS" id="PR00237">
    <property type="entry name" value="GPCRRHODOPSN"/>
</dbReference>
<sequence>CDVQNLIEILLMLIIALVGLAGNGIVLWLLGFCMRRNAFSTYVLNLAAADFLFLCGQMIRSLLQLISNFDFIYSISSPVIVFPYLAGLSILSTISIERCLSVLWPIWYRCRRPRHMSAVVCALLWPLSLLLSILEVYYCAFSFGGIYDHSWCQTIDFLSGSWLLFLFVVLSGSSLALLLRILCSLRKMKLTRLYVTILLAVLVFLLCGLPVGIEWFLVFWIQKFDAFTCRFFEVSDVLSCVNSSANPIIYFFVGSSKPRQNRKSLKLVLQSALQDTAEVDGCGGSLPQESLERSRSNLG</sequence>
<dbReference type="PROSITE" id="PS00237">
    <property type="entry name" value="G_PROTEIN_RECEP_F1_1"/>
    <property type="match status" value="1"/>
</dbReference>
<dbReference type="KEGG" id="csyr:103254457"/>
<accession>A0A1U7SSA4</accession>
<keyword evidence="4 8" id="KW-0297">G-protein coupled receptor</keyword>
<keyword evidence="3 10" id="KW-1133">Transmembrane helix</keyword>
<evidence type="ECO:0000256" key="8">
    <source>
        <dbReference type="RuleBase" id="RU000688"/>
    </source>
</evidence>
<evidence type="ECO:0000256" key="3">
    <source>
        <dbReference type="ARBA" id="ARBA00022989"/>
    </source>
</evidence>
<evidence type="ECO:0000256" key="10">
    <source>
        <dbReference type="SAM" id="Phobius"/>
    </source>
</evidence>
<dbReference type="Pfam" id="PF00001">
    <property type="entry name" value="7tm_1"/>
    <property type="match status" value="1"/>
</dbReference>
<gene>
    <name evidence="13" type="primary">LOC103254456</name>
    <name evidence="14" type="synonym">LOC103254457</name>
</gene>
<keyword evidence="12" id="KW-1185">Reference proteome</keyword>
<comment type="similarity">
    <text evidence="8">Belongs to the G-protein coupled receptor 1 family.</text>
</comment>
<feature type="domain" description="G-protein coupled receptors family 1 profile" evidence="11">
    <location>
        <begin position="22"/>
        <end position="250"/>
    </location>
</feature>
<evidence type="ECO:0000313" key="12">
    <source>
        <dbReference type="Proteomes" id="UP000189704"/>
    </source>
</evidence>
<dbReference type="GO" id="GO:0004930">
    <property type="term" value="F:G protein-coupled receptor activity"/>
    <property type="evidence" value="ECO:0007669"/>
    <property type="project" value="UniProtKB-KW"/>
</dbReference>